<protein>
    <submittedName>
        <fullName evidence="1">Putative dehydrogenase</fullName>
    </submittedName>
</protein>
<dbReference type="Gene3D" id="3.50.50.60">
    <property type="entry name" value="FAD/NAD(P)-binding domain"/>
    <property type="match status" value="1"/>
</dbReference>
<dbReference type="AlphaFoldDB" id="A0A378W2I0"/>
<gene>
    <name evidence="1" type="ORF">NCTC11421_02677</name>
</gene>
<evidence type="ECO:0000313" key="1">
    <source>
        <dbReference type="EMBL" id="SUA24674.1"/>
    </source>
</evidence>
<reference evidence="1" key="1">
    <citation type="submission" date="2018-06" db="EMBL/GenBank/DDBJ databases">
        <authorList>
            <consortium name="Pathogen Informatics"/>
            <person name="Doyle S."/>
        </authorList>
    </citation>
    <scope>NUCLEOTIDE SEQUENCE [LARGE SCALE GENOMIC DNA]</scope>
    <source>
        <strain evidence="1">NCTC11421</strain>
    </source>
</reference>
<name>A0A378W2I0_NEIGO</name>
<proteinExistence type="predicted"/>
<dbReference type="SUPFAM" id="SSF51905">
    <property type="entry name" value="FAD/NAD(P)-binding domain"/>
    <property type="match status" value="1"/>
</dbReference>
<sequence length="86" mass="9377">MLEEAGFADAVRTGPGFQLKTVRRFRGAAAIPSLISPINFRRPRHGLPSPPRRVRQILIEEAAKQGVEVRFGHGVTAFDNSGDLPA</sequence>
<accession>A0A378W2I0</accession>
<organism evidence="1">
    <name type="scientific">Neisseria gonorrhoeae</name>
    <dbReference type="NCBI Taxonomy" id="485"/>
    <lineage>
        <taxon>Bacteria</taxon>
        <taxon>Pseudomonadati</taxon>
        <taxon>Pseudomonadota</taxon>
        <taxon>Betaproteobacteria</taxon>
        <taxon>Neisseriales</taxon>
        <taxon>Neisseriaceae</taxon>
        <taxon>Neisseria</taxon>
    </lineage>
</organism>
<dbReference type="InterPro" id="IPR036188">
    <property type="entry name" value="FAD/NAD-bd_sf"/>
</dbReference>
<dbReference type="EMBL" id="UGRI01000001">
    <property type="protein sequence ID" value="SUA24674.1"/>
    <property type="molecule type" value="Genomic_DNA"/>
</dbReference>